<dbReference type="Proteomes" id="UP000603234">
    <property type="component" value="Unassembled WGS sequence"/>
</dbReference>
<comment type="subcellular location">
    <subcellularLocation>
        <location evidence="10">Cytoplasm</location>
    </subcellularLocation>
    <text evidence="10">Associated with the membrane possibly through PlsY.</text>
</comment>
<dbReference type="SUPFAM" id="SSF53659">
    <property type="entry name" value="Isocitrate/Isopropylmalate dehydrogenase-like"/>
    <property type="match status" value="1"/>
</dbReference>
<keyword evidence="11" id="KW-0012">Acyltransferase</keyword>
<dbReference type="NCBIfam" id="TIGR00182">
    <property type="entry name" value="plsX"/>
    <property type="match status" value="1"/>
</dbReference>
<comment type="similarity">
    <text evidence="10">Belongs to the PlsX family.</text>
</comment>
<keyword evidence="2 10" id="KW-0963">Cytoplasm</keyword>
<comment type="function">
    <text evidence="10">Catalyzes the reversible formation of acyl-phosphate (acyl-PO(4)) from acyl-[acyl-carrier-protein] (acyl-ACP). This enzyme utilizes acyl-ACP as fatty acyl donor, but not acyl-CoA.</text>
</comment>
<evidence type="ECO:0000256" key="7">
    <source>
        <dbReference type="ARBA" id="ARBA00023264"/>
    </source>
</evidence>
<dbReference type="InterPro" id="IPR012281">
    <property type="entry name" value="Phospholipid_synth_PlsX-like"/>
</dbReference>
<dbReference type="PIRSF" id="PIRSF002465">
    <property type="entry name" value="Phsphlp_syn_PlsX"/>
    <property type="match status" value="1"/>
</dbReference>
<keyword evidence="12" id="KW-1185">Reference proteome</keyword>
<protein>
    <recommendedName>
        <fullName evidence="8 10">Phosphate acyltransferase</fullName>
        <ecNumber evidence="8 10">2.3.1.274</ecNumber>
    </recommendedName>
    <alternativeName>
        <fullName evidence="10">Acyl-ACP phosphotransacylase</fullName>
    </alternativeName>
    <alternativeName>
        <fullName evidence="10">Acyl-[acyl-carrier-protein]--phosphate acyltransferase</fullName>
    </alternativeName>
    <alternativeName>
        <fullName evidence="10">Phosphate-acyl-ACP acyltransferase</fullName>
    </alternativeName>
</protein>
<dbReference type="Gene3D" id="3.40.718.10">
    <property type="entry name" value="Isopropylmalate Dehydrogenase"/>
    <property type="match status" value="1"/>
</dbReference>
<dbReference type="Pfam" id="PF02504">
    <property type="entry name" value="FA_synthesis"/>
    <property type="match status" value="1"/>
</dbReference>
<evidence type="ECO:0000256" key="3">
    <source>
        <dbReference type="ARBA" id="ARBA00022516"/>
    </source>
</evidence>
<evidence type="ECO:0000313" key="12">
    <source>
        <dbReference type="Proteomes" id="UP000603234"/>
    </source>
</evidence>
<keyword evidence="7 10" id="KW-1208">Phospholipid metabolism</keyword>
<evidence type="ECO:0000313" key="11">
    <source>
        <dbReference type="EMBL" id="MBC3803124.1"/>
    </source>
</evidence>
<comment type="subunit">
    <text evidence="9 10">Homodimer. Probably interacts with PlsY.</text>
</comment>
<dbReference type="EC" id="2.3.1.274" evidence="8 10"/>
<dbReference type="EMBL" id="WJBC01000002">
    <property type="protein sequence ID" value="MBC3803124.1"/>
    <property type="molecule type" value="Genomic_DNA"/>
</dbReference>
<accession>A0ABR6WR87</accession>
<reference evidence="11 12" key="1">
    <citation type="journal article" date="2020" name="mSystems">
        <title>Defining Genomic and Predicted Metabolic Features of the Acetobacterium Genus.</title>
        <authorList>
            <person name="Ross D.E."/>
            <person name="Marshall C.W."/>
            <person name="Gulliver D."/>
            <person name="May H.D."/>
            <person name="Norman R.S."/>
        </authorList>
    </citation>
    <scope>NUCLEOTIDE SEQUENCE [LARGE SCALE GENOMIC DNA]</scope>
    <source>
        <strain evidence="11 12">DSM 8238</strain>
    </source>
</reference>
<organism evidence="11 12">
    <name type="scientific">Acetobacterium fimetarium</name>
    <dbReference type="NCBI Taxonomy" id="52691"/>
    <lineage>
        <taxon>Bacteria</taxon>
        <taxon>Bacillati</taxon>
        <taxon>Bacillota</taxon>
        <taxon>Clostridia</taxon>
        <taxon>Eubacteriales</taxon>
        <taxon>Eubacteriaceae</taxon>
        <taxon>Acetobacterium</taxon>
    </lineage>
</organism>
<evidence type="ECO:0000256" key="5">
    <source>
        <dbReference type="ARBA" id="ARBA00023098"/>
    </source>
</evidence>
<proteinExistence type="inferred from homology"/>
<evidence type="ECO:0000256" key="10">
    <source>
        <dbReference type="HAMAP-Rule" id="MF_00019"/>
    </source>
</evidence>
<comment type="caution">
    <text evidence="11">The sequence shown here is derived from an EMBL/GenBank/DDBJ whole genome shotgun (WGS) entry which is preliminary data.</text>
</comment>
<comment type="catalytic activity">
    <reaction evidence="1 10">
        <text>a fatty acyl-[ACP] + phosphate = an acyl phosphate + holo-[ACP]</text>
        <dbReference type="Rhea" id="RHEA:42292"/>
        <dbReference type="Rhea" id="RHEA-COMP:9685"/>
        <dbReference type="Rhea" id="RHEA-COMP:14125"/>
        <dbReference type="ChEBI" id="CHEBI:43474"/>
        <dbReference type="ChEBI" id="CHEBI:59918"/>
        <dbReference type="ChEBI" id="CHEBI:64479"/>
        <dbReference type="ChEBI" id="CHEBI:138651"/>
        <dbReference type="EC" id="2.3.1.274"/>
    </reaction>
</comment>
<dbReference type="RefSeq" id="WP_186841048.1">
    <property type="nucleotide sequence ID" value="NZ_WJBC01000002.1"/>
</dbReference>
<sequence length="332" mass="35443">MNIFLDAMGGDHAPHEIVKGAVDAVKEYDVSLTLVGQRSVIEEALSQYDYPKDKIKILHAQTVIENTEEPAMAIRHKSDSSLVVALEEMKTLENAVLISAGSTGALLAGGLLKLGRIKGIKRPALAATIPKSDGGVFLLIDTGANADCRPEYLEQFAQLGKIYSENVLGKTNPGIGLINIGAEAKKGNSLVKAAYELLAAGDFNFLGNVEARDIPETKADVLVCDGFTGNIVLKLTEGIAAYMINGIKTSIMSSTKGKVGGMLIKDNLKQFKKQFDYAEYGGAPFLGVKGGIIKAHGSSDAFAIKNAIRQSIKFVENDVLKKITENANKMEA</sequence>
<evidence type="ECO:0000256" key="6">
    <source>
        <dbReference type="ARBA" id="ARBA00023209"/>
    </source>
</evidence>
<evidence type="ECO:0000256" key="1">
    <source>
        <dbReference type="ARBA" id="ARBA00001232"/>
    </source>
</evidence>
<name>A0ABR6WR87_9FIRM</name>
<keyword evidence="6 10" id="KW-0594">Phospholipid biosynthesis</keyword>
<keyword evidence="5 10" id="KW-0443">Lipid metabolism</keyword>
<dbReference type="HAMAP" id="MF_00019">
    <property type="entry name" value="PlsX"/>
    <property type="match status" value="1"/>
</dbReference>
<dbReference type="GO" id="GO:0016746">
    <property type="term" value="F:acyltransferase activity"/>
    <property type="evidence" value="ECO:0007669"/>
    <property type="project" value="UniProtKB-KW"/>
</dbReference>
<keyword evidence="3 10" id="KW-0444">Lipid biosynthesis</keyword>
<dbReference type="InterPro" id="IPR003664">
    <property type="entry name" value="FA_synthesis"/>
</dbReference>
<dbReference type="PANTHER" id="PTHR30100">
    <property type="entry name" value="FATTY ACID/PHOSPHOLIPID SYNTHESIS PROTEIN PLSX"/>
    <property type="match status" value="1"/>
</dbReference>
<evidence type="ECO:0000256" key="9">
    <source>
        <dbReference type="ARBA" id="ARBA00046608"/>
    </source>
</evidence>
<evidence type="ECO:0000256" key="4">
    <source>
        <dbReference type="ARBA" id="ARBA00022679"/>
    </source>
</evidence>
<evidence type="ECO:0000256" key="2">
    <source>
        <dbReference type="ARBA" id="ARBA00022490"/>
    </source>
</evidence>
<gene>
    <name evidence="10 11" type="primary">plsX</name>
    <name evidence="11" type="ORF">GH808_01525</name>
</gene>
<comment type="pathway">
    <text evidence="10">Lipid metabolism; phospholipid metabolism.</text>
</comment>
<keyword evidence="4 10" id="KW-0808">Transferase</keyword>
<dbReference type="PANTHER" id="PTHR30100:SF1">
    <property type="entry name" value="PHOSPHATE ACYLTRANSFERASE"/>
    <property type="match status" value="1"/>
</dbReference>
<evidence type="ECO:0000256" key="8">
    <source>
        <dbReference type="ARBA" id="ARBA00024069"/>
    </source>
</evidence>